<keyword evidence="1" id="KW-0472">Membrane</keyword>
<feature type="transmembrane region" description="Helical" evidence="1">
    <location>
        <begin position="20"/>
        <end position="44"/>
    </location>
</feature>
<name>A0A7U5MRK0_MYCIT</name>
<sequence length="991" mass="109663">MRRIKFFTARLKPPYEWRILWVRMGVLSGGIALGGFICLFILQYMGMQSVGGAVCAGMVVLAWLLARWLTVMTPPRPGLALREGTQLGLLHSRIANPEWSNNREWPSPIASRVGNMVILKSGDIWVNYLLEGINFTSHRLNSIESCQKLNASLFSSLSQLAFIREVHVIGVKVRVRPETLTRRCIDHVPEWAKYESTLYRDAAKALTHFNNQYVTGQRKSFERPFWLAVKIGSTDQKQYERLLDSVGLAPSWAGISLQEAQRRERDLWSCLPAEFRALRTLPDDLDWMLERAALRALIVPSLPPRHNDKTMVAGNRNFRPVTITTGHEADALADMFVAAVAEQAGAKAGRLRRIFRDGVFHRYRSLRKESSIAVHCPGTRTPDFPDGLTSYQTMLTLASGPSIEGSVAIHKMSGIVDAFHGLDADVSFRVTFSPLPGDSAAGKLAKAQRRNDADDAALSRSEFDAAEYAAVDAQFRDVYDYARSENMLANVHVTFAFADANHHQLEQKLNKVIGEMADDGFQLFRHVGAQVQQWRNMLPCTTASGLIEDTRLTQTPALLGAVMPIRRQTLGDPYGWPIGVNLENALGQVVYIDVLTGTEGGDGSILMFGEQGTGKSTFYKNIASAVHDLQGEVWSVDPTGEMEVFASAFADPERPSPSDPIIVDLVRPEISLDLLKCLPPDEATAPWLDVWCPLLGVDLNSAEYERLATVIAPGYRSMHRSPVSGAVGLATTRQVFEHIAAQNDAVAVTLRRSFNAIKDMPAAACLVDPIDLFSGTVRNLPAINASESRFVVFNTRQYLLRDGDTATATSSRLATGVFTAIAALAKYYFDRSGRVNLFCIDEAHTLDAPIIKRNILSDTNKQGRKFKNIVMASSQTVGSLGTGLELATRRAGFRQRASENAIPVLQQVHIAPTPEAVRIMTTDLSPAAPNSHLPEAGREGELFWFDGRNPGKMQTFLPFIPERTRLADTRPGKIIRVDEHRANRRARHRVG</sequence>
<reference evidence="2 3" key="1">
    <citation type="journal article" date="2017" name="Lancet Infect. Dis.">
        <title>Global outbreak of severe Mycobacterium chimaera disease after cardiac surgery: a molecular epidemiological study.</title>
        <authorList>
            <person name="van Ingen J."/>
            <person name="Kohl T."/>
            <person name="Kranzer K."/>
            <person name="Hasse B."/>
            <person name="Keller P."/>
            <person name="Szafranska A."/>
            <person name="Hillemann D."/>
            <person name="Chand M."/>
            <person name="Schreiber P."/>
            <person name="Sommerstein R."/>
            <person name="Berger C."/>
            <person name="Genoni M."/>
            <person name="Ruegg C."/>
            <person name="Troillet N."/>
            <person name="Widmer A.F."/>
            <person name="Becker S.L."/>
            <person name="Herrmann M."/>
            <person name="Eckmanns T."/>
            <person name="Haller S."/>
            <person name="Hoeller C."/>
            <person name="Debast S.B."/>
            <person name="Wolfhagen M.J."/>
            <person name="Hopman J."/>
            <person name="Kluytmans J."/>
            <person name="Langelaar M."/>
            <person name="Notermans D.W."/>
            <person name="ten Oever J."/>
            <person name="van den Barselaar P."/>
            <person name="Vonk A.B.A."/>
            <person name="Vos M.C."/>
            <person name="Ahmed N."/>
            <person name="Brown T."/>
            <person name="Crook D."/>
            <person name="Lamagni T."/>
            <person name="Phin N."/>
            <person name="Smith E.G."/>
            <person name="Zambon M."/>
            <person name="Serr A."/>
            <person name="Goetting T."/>
            <person name="Ebner W."/>
            <person name="Thuermer A."/>
            <person name="Utpatel C."/>
            <person name="Sproer C."/>
            <person name="Bunk B."/>
            <person name="Nubel U."/>
            <person name="Bloemberg G."/>
            <person name="Bottger E."/>
            <person name="Niemann S."/>
            <person name="Wagner D."/>
            <person name="Sax H."/>
        </authorList>
    </citation>
    <scope>NUCLEOTIDE SEQUENCE [LARGE SCALE GENOMIC DNA]</scope>
    <source>
        <strain evidence="2 3">ZUERICH-2</strain>
        <plasmid evidence="2 3">unnamed 2</plasmid>
    </source>
</reference>
<keyword evidence="2" id="KW-0614">Plasmid</keyword>
<keyword evidence="1" id="KW-1133">Transmembrane helix</keyword>
<geneLocation type="plasmid" evidence="2 3">
    <name>unnamed 2</name>
</geneLocation>
<dbReference type="AlphaFoldDB" id="A0A7U5MRK0"/>
<dbReference type="InterPro" id="IPR027417">
    <property type="entry name" value="P-loop_NTPase"/>
</dbReference>
<dbReference type="EMBL" id="CP015269">
    <property type="protein sequence ID" value="ASL18367.1"/>
    <property type="molecule type" value="Genomic_DNA"/>
</dbReference>
<evidence type="ECO:0000313" key="3">
    <source>
        <dbReference type="Proteomes" id="UP000198286"/>
    </source>
</evidence>
<evidence type="ECO:0000313" key="2">
    <source>
        <dbReference type="EMBL" id="ASL18367.1"/>
    </source>
</evidence>
<dbReference type="Gene3D" id="1.10.8.730">
    <property type="match status" value="1"/>
</dbReference>
<dbReference type="RefSeq" id="WP_089152568.1">
    <property type="nucleotide sequence ID" value="NZ_CP015269.1"/>
</dbReference>
<organism evidence="2 3">
    <name type="scientific">Mycobacterium intracellulare subsp. chimaera</name>
    <dbReference type="NCBI Taxonomy" id="222805"/>
    <lineage>
        <taxon>Bacteria</taxon>
        <taxon>Bacillati</taxon>
        <taxon>Actinomycetota</taxon>
        <taxon>Actinomycetes</taxon>
        <taxon>Mycobacteriales</taxon>
        <taxon>Mycobacteriaceae</taxon>
        <taxon>Mycobacterium</taxon>
        <taxon>Mycobacterium avium complex (MAC)</taxon>
    </lineage>
</organism>
<feature type="transmembrane region" description="Helical" evidence="1">
    <location>
        <begin position="50"/>
        <end position="69"/>
    </location>
</feature>
<dbReference type="Proteomes" id="UP000198286">
    <property type="component" value="Plasmid unnamed 2"/>
</dbReference>
<dbReference type="Gene3D" id="3.40.50.300">
    <property type="entry name" value="P-loop containing nucleotide triphosphate hydrolases"/>
    <property type="match status" value="1"/>
</dbReference>
<evidence type="ECO:0000256" key="1">
    <source>
        <dbReference type="SAM" id="Phobius"/>
    </source>
</evidence>
<keyword evidence="1" id="KW-0812">Transmembrane</keyword>
<dbReference type="SUPFAM" id="SSF52540">
    <property type="entry name" value="P-loop containing nucleoside triphosphate hydrolases"/>
    <property type="match status" value="1"/>
</dbReference>
<proteinExistence type="predicted"/>
<gene>
    <name evidence="2" type="ORF">MYCOZU2_06022</name>
</gene>
<protein>
    <submittedName>
        <fullName evidence="2">Type IV secretion protein VirB4</fullName>
    </submittedName>
</protein>
<accession>A0A7U5MRK0</accession>